<geneLocation type="plasmid" evidence="1 2">
    <name>p4</name>
</geneLocation>
<evidence type="ECO:0000313" key="1">
    <source>
        <dbReference type="EMBL" id="QPJ86726.1"/>
    </source>
</evidence>
<sequence>MGLFDFLNRKTSGKYMKSFSSGGMYFPSKKILVDASNIKDLPPLASGINLIANTCAGVEFQLKKLDADGTIKTIKDHQILKLINEETNSLSGFQFKKNLVESVLISGGKYCLLDRKGVNIDRIIPLPNEATVQVQNYGDEMGLCTGDAIISFSVNGKLTQKYNYDFLILGDSEDGIYLEGGLLKNNANAISNHLQSYKIAEQILEEGFNPRMLLTTDKEVKIDTLKELNESFKEKWYSNKEQVIFMPNGFKVEKPVNSADYNSQMIEIKQQITEECERLLNIPAGMLSNGNNTKVLADKQGEFYSFTIKPILDLMVSCFQRDLLTNSMKKEGYFITYDNGELLKGNAIEHMNYLEKAVKTGILSVNEARYELNKDDFFEKDNDFLMVSQGNVLLYKDKMINTNMLSEMGDKKDEV</sequence>
<dbReference type="Proteomes" id="UP000594603">
    <property type="component" value="Plasmid p4"/>
</dbReference>
<proteinExistence type="predicted"/>
<gene>
    <name evidence="1" type="ORF">HH195_12195</name>
</gene>
<protein>
    <submittedName>
        <fullName evidence="1">Phage portal protein</fullName>
    </submittedName>
</protein>
<reference evidence="1" key="1">
    <citation type="submission" date="2020-04" db="EMBL/GenBank/DDBJ databases">
        <title>A novel bacterium ('Candidatus Sarcina troglodytae' sp. nov.) linked to a protracted, uniformly lethal epizootic among sanctuary western chimpanzees (Pan troglodytes verus) in Sierra Leone.</title>
        <authorList>
            <person name="Owens L.A."/>
            <person name="Colitti B."/>
            <person name="Hirji I."/>
            <person name="Pizaro A."/>
            <person name="Jaffe J.E."/>
            <person name="Moittie S."/>
            <person name="Bishop-Lilly K.A."/>
            <person name="Estrella L.A."/>
            <person name="Voegtly L.J."/>
            <person name="Kuhn J.H."/>
            <person name="Suen G."/>
            <person name="Deblois C.L."/>
            <person name="Dunn C."/>
            <person name="Juan-Salles C."/>
            <person name="Goldberg T.L."/>
        </authorList>
    </citation>
    <scope>NUCLEOTIDE SEQUENCE</scope>
    <source>
        <strain evidence="1">JB2</strain>
    </source>
</reference>
<keyword evidence="2" id="KW-1185">Reference proteome</keyword>
<organism evidence="1 2">
    <name type="scientific">Candidatus Sarcina troglodytae</name>
    <dbReference type="NCBI Taxonomy" id="2726954"/>
    <lineage>
        <taxon>Bacteria</taxon>
        <taxon>Bacillati</taxon>
        <taxon>Bacillota</taxon>
        <taxon>Clostridia</taxon>
        <taxon>Eubacteriales</taxon>
        <taxon>Clostridiaceae</taxon>
        <taxon>Sarcina</taxon>
    </lineage>
</organism>
<name>A0ACD1BGM3_9CLOT</name>
<evidence type="ECO:0000313" key="2">
    <source>
        <dbReference type="Proteomes" id="UP000594603"/>
    </source>
</evidence>
<dbReference type="EMBL" id="CP051758">
    <property type="protein sequence ID" value="QPJ86726.1"/>
    <property type="molecule type" value="Genomic_DNA"/>
</dbReference>
<keyword evidence="1" id="KW-0614">Plasmid</keyword>
<accession>A0ACD1BGM3</accession>